<evidence type="ECO:0000313" key="2">
    <source>
        <dbReference type="Proteomes" id="UP000064893"/>
    </source>
</evidence>
<accession>A0A0S2HUU1</accession>
<dbReference type="KEGG" id="blq:L21SP5_00146"/>
<sequence>MFIAINTIFISLNAQNAVIEVKMHVTKSSDIQNSQLLAIKEKVHVDQLKMAMDSNYSIIGDTLKVHLSFFDVKAFGPLELNTPFSLNEETYVTQWKQHYSVGNHILFLFMNEGDGYEFKKLEISDPLKQKHLFPEVMNFIREHLPSGNEEVVDDGTRFLANAIMPVWTSDRKNTATNLVHENRYKNNHINFFHGNFKYGFFDLIPADSNTVENMKLINSIYTDENDEDHWFFSDLYIYSNSNNIDGYDPSKVKDWPISIEESDTIYIIYDKFIYNLLTYIENSDKHDSNQKVSDWSWEYVNRLNRRITNLSEMSDRNSNDKLILKFDESSTQNEGSEIPILSPVFNNTWCNVFASDMTRQILFPGFFSSNNSNISNSNYAPWGPHNYASKIHDVLNTGEGFSPVGFGEAWNYTNAGYIVYLTAYNWRYYAGLAGKYDYSGHIATCYPTQNYENGSYLNANIIQAGGTTNITQLNQVWTNINNVQARIYLEYILKL</sequence>
<gene>
    <name evidence="1" type="ORF">L21SP5_00146</name>
</gene>
<protein>
    <submittedName>
        <fullName evidence="1">Uncharacterized protein</fullName>
    </submittedName>
</protein>
<keyword evidence="2" id="KW-1185">Reference proteome</keyword>
<dbReference type="EMBL" id="CP013118">
    <property type="protein sequence ID" value="ALO13826.1"/>
    <property type="molecule type" value="Genomic_DNA"/>
</dbReference>
<dbReference type="Proteomes" id="UP000064893">
    <property type="component" value="Chromosome"/>
</dbReference>
<name>A0A0S2HUU1_9BACT</name>
<proteinExistence type="predicted"/>
<organism evidence="1 2">
    <name type="scientific">Salinivirga cyanobacteriivorans</name>
    <dbReference type="NCBI Taxonomy" id="1307839"/>
    <lineage>
        <taxon>Bacteria</taxon>
        <taxon>Pseudomonadati</taxon>
        <taxon>Bacteroidota</taxon>
        <taxon>Bacteroidia</taxon>
        <taxon>Bacteroidales</taxon>
        <taxon>Salinivirgaceae</taxon>
        <taxon>Salinivirga</taxon>
    </lineage>
</organism>
<dbReference type="AlphaFoldDB" id="A0A0S2HUU1"/>
<dbReference type="STRING" id="1307839.L21SP5_00146"/>
<evidence type="ECO:0000313" key="1">
    <source>
        <dbReference type="EMBL" id="ALO13826.1"/>
    </source>
</evidence>
<reference evidence="1 2" key="1">
    <citation type="submission" date="2015-11" db="EMBL/GenBank/DDBJ databases">
        <title>Description and complete genome sequence of a novel strain predominating in hypersaline microbial mats and representing a new family of the Bacteriodetes phylum.</title>
        <authorList>
            <person name="Spring S."/>
            <person name="Bunk B."/>
            <person name="Sproer C."/>
            <person name="Klenk H.-P."/>
        </authorList>
    </citation>
    <scope>NUCLEOTIDE SEQUENCE [LARGE SCALE GENOMIC DNA]</scope>
    <source>
        <strain evidence="1 2">L21-Spi-D4</strain>
    </source>
</reference>